<dbReference type="GO" id="GO:0032259">
    <property type="term" value="P:methylation"/>
    <property type="evidence" value="ECO:0007669"/>
    <property type="project" value="UniProtKB-KW"/>
</dbReference>
<keyword evidence="2" id="KW-0808">Transferase</keyword>
<name>A0ABW7AMG2_9ACTN</name>
<keyword evidence="3" id="KW-1185">Reference proteome</keyword>
<dbReference type="EMBL" id="JBICRM010000029">
    <property type="protein sequence ID" value="MFG1708589.1"/>
    <property type="molecule type" value="Genomic_DNA"/>
</dbReference>
<dbReference type="GO" id="GO:0008168">
    <property type="term" value="F:methyltransferase activity"/>
    <property type="evidence" value="ECO:0007669"/>
    <property type="project" value="UniProtKB-KW"/>
</dbReference>
<reference evidence="2 3" key="1">
    <citation type="submission" date="2024-10" db="EMBL/GenBank/DDBJ databases">
        <authorList>
            <person name="Topkara A.R."/>
            <person name="Saygin H."/>
        </authorList>
    </citation>
    <scope>NUCLEOTIDE SEQUENCE [LARGE SCALE GENOMIC DNA]</scope>
    <source>
        <strain evidence="2 3">M3C6</strain>
    </source>
</reference>
<comment type="caution">
    <text evidence="2">The sequence shown here is derived from an EMBL/GenBank/DDBJ whole genome shotgun (WGS) entry which is preliminary data.</text>
</comment>
<dbReference type="Pfam" id="PF13649">
    <property type="entry name" value="Methyltransf_25"/>
    <property type="match status" value="1"/>
</dbReference>
<sequence length="248" mass="27028">MTDDPTHRAARFVGQKEGIVNNTLIPFIREFAKAPTVVASVIPSGKALARQVTSPIPSIGQPVVVELGSGTGAFSRTIQERLDGRGRHIALDVNERFTALLSERFAGLEAVTAGARDLSALLAERGLGQADAIVSGLPWASFRHERQRELLDAVVDALSPQGAFTTFAYVHARRFIPARRFRRSLADRFDEVVLGRTVWANLPPALVYHCRRPQPRQRDHRTAGVPGHAVAADRFGAADASAADQHCW</sequence>
<dbReference type="CDD" id="cd02440">
    <property type="entry name" value="AdoMet_MTases"/>
    <property type="match status" value="1"/>
</dbReference>
<evidence type="ECO:0000313" key="2">
    <source>
        <dbReference type="EMBL" id="MFG1708589.1"/>
    </source>
</evidence>
<dbReference type="RefSeq" id="WP_393172821.1">
    <property type="nucleotide sequence ID" value="NZ_JBICRM010000029.1"/>
</dbReference>
<dbReference type="Proteomes" id="UP001603978">
    <property type="component" value="Unassembled WGS sequence"/>
</dbReference>
<evidence type="ECO:0000313" key="3">
    <source>
        <dbReference type="Proteomes" id="UP001603978"/>
    </source>
</evidence>
<organism evidence="2 3">
    <name type="scientific">Nonomuraea marmarensis</name>
    <dbReference type="NCBI Taxonomy" id="3351344"/>
    <lineage>
        <taxon>Bacteria</taxon>
        <taxon>Bacillati</taxon>
        <taxon>Actinomycetota</taxon>
        <taxon>Actinomycetes</taxon>
        <taxon>Streptosporangiales</taxon>
        <taxon>Streptosporangiaceae</taxon>
        <taxon>Nonomuraea</taxon>
    </lineage>
</organism>
<dbReference type="Gene3D" id="3.40.50.150">
    <property type="entry name" value="Vaccinia Virus protein VP39"/>
    <property type="match status" value="1"/>
</dbReference>
<feature type="domain" description="Methyltransferase" evidence="1">
    <location>
        <begin position="64"/>
        <end position="162"/>
    </location>
</feature>
<dbReference type="InterPro" id="IPR041698">
    <property type="entry name" value="Methyltransf_25"/>
</dbReference>
<dbReference type="SUPFAM" id="SSF53335">
    <property type="entry name" value="S-adenosyl-L-methionine-dependent methyltransferases"/>
    <property type="match status" value="1"/>
</dbReference>
<gene>
    <name evidence="2" type="ORF">ACFLIM_35855</name>
</gene>
<protein>
    <submittedName>
        <fullName evidence="2">Class I SAM-dependent methyltransferase</fullName>
    </submittedName>
</protein>
<dbReference type="InterPro" id="IPR029063">
    <property type="entry name" value="SAM-dependent_MTases_sf"/>
</dbReference>
<accession>A0ABW7AMG2</accession>
<evidence type="ECO:0000259" key="1">
    <source>
        <dbReference type="Pfam" id="PF13649"/>
    </source>
</evidence>
<proteinExistence type="predicted"/>
<keyword evidence="2" id="KW-0489">Methyltransferase</keyword>